<evidence type="ECO:0000256" key="1">
    <source>
        <dbReference type="SAM" id="MobiDB-lite"/>
    </source>
</evidence>
<keyword evidence="4" id="KW-1185">Reference proteome</keyword>
<evidence type="ECO:0000313" key="4">
    <source>
        <dbReference type="Proteomes" id="UP000194236"/>
    </source>
</evidence>
<dbReference type="OrthoDB" id="6416618at2759"/>
<dbReference type="EMBL" id="MUJZ01047057">
    <property type="protein sequence ID" value="OTF74444.1"/>
    <property type="molecule type" value="Genomic_DNA"/>
</dbReference>
<feature type="non-terminal residue" evidence="3">
    <location>
        <position position="398"/>
    </location>
</feature>
<dbReference type="Pfam" id="PF19424">
    <property type="entry name" value="UNC80"/>
    <property type="match status" value="1"/>
</dbReference>
<accession>A0A1Y3B2Z8</accession>
<protein>
    <recommendedName>
        <fullName evidence="2">Protein UNC80 central region domain-containing protein</fullName>
    </recommendedName>
</protein>
<dbReference type="GO" id="GO:0005261">
    <property type="term" value="F:monoatomic cation channel activity"/>
    <property type="evidence" value="ECO:0007669"/>
    <property type="project" value="TreeGrafter"/>
</dbReference>
<dbReference type="InterPro" id="IPR045852">
    <property type="entry name" value="UNC80_central"/>
</dbReference>
<gene>
    <name evidence="3" type="ORF">BLA29_006091</name>
</gene>
<proteinExistence type="predicted"/>
<comment type="caution">
    <text evidence="3">The sequence shown here is derived from an EMBL/GenBank/DDBJ whole genome shotgun (WGS) entry which is preliminary data.</text>
</comment>
<dbReference type="GO" id="GO:0034703">
    <property type="term" value="C:cation channel complex"/>
    <property type="evidence" value="ECO:0007669"/>
    <property type="project" value="TreeGrafter"/>
</dbReference>
<dbReference type="AlphaFoldDB" id="A0A1Y3B2Z8"/>
<feature type="region of interest" description="Disordered" evidence="1">
    <location>
        <begin position="254"/>
        <end position="280"/>
    </location>
</feature>
<dbReference type="Proteomes" id="UP000194236">
    <property type="component" value="Unassembled WGS sequence"/>
</dbReference>
<feature type="region of interest" description="Disordered" evidence="1">
    <location>
        <begin position="188"/>
        <end position="227"/>
    </location>
</feature>
<feature type="domain" description="Protein UNC80 central region" evidence="2">
    <location>
        <begin position="22"/>
        <end position="384"/>
    </location>
</feature>
<evidence type="ECO:0000259" key="2">
    <source>
        <dbReference type="Pfam" id="PF19424"/>
    </source>
</evidence>
<dbReference type="PANTHER" id="PTHR31781">
    <property type="entry name" value="UNC80"/>
    <property type="match status" value="1"/>
</dbReference>
<dbReference type="GO" id="GO:0030424">
    <property type="term" value="C:axon"/>
    <property type="evidence" value="ECO:0007669"/>
    <property type="project" value="TreeGrafter"/>
</dbReference>
<sequence>MLQSITDSDGGMNQPITIQSLQQEEDDFLTVSCADSKEGNCPFALKIIACQLLYEITTYLRETHQYLLAQNSRRTSMVNPVMISTGITSSKDKICIEPPRQMAMHQNRRWSMALSTGTFNNSAHSLMSLSNFPGGPMHIIDHNMMAPNDRRISFVLHEAEVENDANSIIGSNEDIIYHDRKRLSQVGPSSLVTWGGSGVRSGSGHHESFRRRSIKLKKNDSGKKSTAKLRSATLVEDDYKSSLFKRSNSLRSKRKISGASEKSDTSERFSGEESPDLFSKDGHSFESALLDNNIDTNDIDMVENIPWLKITTLFSSAINFDCNHHQTCMHNCHKKIIQSASILTKEVQRIYEKDVQPLFDFDTMAQKLLDDKEDVAKKEKKLKKILMGHTSPLKRKAS</sequence>
<dbReference type="GO" id="GO:0055080">
    <property type="term" value="P:monoatomic cation homeostasis"/>
    <property type="evidence" value="ECO:0007669"/>
    <property type="project" value="TreeGrafter"/>
</dbReference>
<feature type="compositionally biased region" description="Basic and acidic residues" evidence="1">
    <location>
        <begin position="261"/>
        <end position="271"/>
    </location>
</feature>
<reference evidence="3 4" key="1">
    <citation type="submission" date="2017-03" db="EMBL/GenBank/DDBJ databases">
        <title>Genome Survey of Euroglyphus maynei.</title>
        <authorList>
            <person name="Arlian L.G."/>
            <person name="Morgan M.S."/>
            <person name="Rider S.D."/>
        </authorList>
    </citation>
    <scope>NUCLEOTIDE SEQUENCE [LARGE SCALE GENOMIC DNA]</scope>
    <source>
        <strain evidence="3">Arlian Lab</strain>
        <tissue evidence="3">Whole body</tissue>
    </source>
</reference>
<name>A0A1Y3B2Z8_EURMA</name>
<organism evidence="3 4">
    <name type="scientific">Euroglyphus maynei</name>
    <name type="common">Mayne's house dust mite</name>
    <dbReference type="NCBI Taxonomy" id="6958"/>
    <lineage>
        <taxon>Eukaryota</taxon>
        <taxon>Metazoa</taxon>
        <taxon>Ecdysozoa</taxon>
        <taxon>Arthropoda</taxon>
        <taxon>Chelicerata</taxon>
        <taxon>Arachnida</taxon>
        <taxon>Acari</taxon>
        <taxon>Acariformes</taxon>
        <taxon>Sarcoptiformes</taxon>
        <taxon>Astigmata</taxon>
        <taxon>Psoroptidia</taxon>
        <taxon>Analgoidea</taxon>
        <taxon>Pyroglyphidae</taxon>
        <taxon>Pyroglyphinae</taxon>
        <taxon>Euroglyphus</taxon>
    </lineage>
</organism>
<dbReference type="PANTHER" id="PTHR31781:SF1">
    <property type="entry name" value="PROTEIN UNC-80 HOMOLOG"/>
    <property type="match status" value="1"/>
</dbReference>
<evidence type="ECO:0000313" key="3">
    <source>
        <dbReference type="EMBL" id="OTF74444.1"/>
    </source>
</evidence>